<keyword evidence="1" id="KW-1133">Transmembrane helix</keyword>
<keyword evidence="3" id="KW-1185">Reference proteome</keyword>
<keyword evidence="1" id="KW-0472">Membrane</keyword>
<organism evidence="2 3">
    <name type="scientific">Effusibacillus dendaii</name>
    <dbReference type="NCBI Taxonomy" id="2743772"/>
    <lineage>
        <taxon>Bacteria</taxon>
        <taxon>Bacillati</taxon>
        <taxon>Bacillota</taxon>
        <taxon>Bacilli</taxon>
        <taxon>Bacillales</taxon>
        <taxon>Alicyclobacillaceae</taxon>
        <taxon>Effusibacillus</taxon>
    </lineage>
</organism>
<accession>A0A7I8DE77</accession>
<dbReference type="EMBL" id="AP023366">
    <property type="protein sequence ID" value="BCJ88337.1"/>
    <property type="molecule type" value="Genomic_DNA"/>
</dbReference>
<reference evidence="2 3" key="1">
    <citation type="submission" date="2020-08" db="EMBL/GenBank/DDBJ databases">
        <title>Complete Genome Sequence of Effusibacillus dendaii Strain skT53, Isolated from Farmland soil.</title>
        <authorList>
            <person name="Konishi T."/>
            <person name="Kawasaki H."/>
        </authorList>
    </citation>
    <scope>NUCLEOTIDE SEQUENCE [LARGE SCALE GENOMIC DNA]</scope>
    <source>
        <strain evidence="3">skT53</strain>
    </source>
</reference>
<dbReference type="Proteomes" id="UP000593802">
    <property type="component" value="Chromosome"/>
</dbReference>
<protein>
    <submittedName>
        <fullName evidence="2">Uncharacterized protein</fullName>
    </submittedName>
</protein>
<sequence>MSLQELGWILLLDQTAWDFSGCIPDESLPGKLLHAFTGYMAAPTILQLVRYVLYIAMMLHLLWKGTRTLAS</sequence>
<evidence type="ECO:0000313" key="3">
    <source>
        <dbReference type="Proteomes" id="UP000593802"/>
    </source>
</evidence>
<evidence type="ECO:0000313" key="2">
    <source>
        <dbReference type="EMBL" id="BCJ88337.1"/>
    </source>
</evidence>
<keyword evidence="1" id="KW-0812">Transmembrane</keyword>
<name>A0A7I8DE77_9BACL</name>
<feature type="transmembrane region" description="Helical" evidence="1">
    <location>
        <begin position="39"/>
        <end position="63"/>
    </location>
</feature>
<proteinExistence type="predicted"/>
<dbReference type="AlphaFoldDB" id="A0A7I8DE77"/>
<evidence type="ECO:0000256" key="1">
    <source>
        <dbReference type="SAM" id="Phobius"/>
    </source>
</evidence>
<gene>
    <name evidence="2" type="ORF">skT53_33220</name>
</gene>
<dbReference type="KEGG" id="eff:skT53_33220"/>